<evidence type="ECO:0008006" key="4">
    <source>
        <dbReference type="Google" id="ProtNLM"/>
    </source>
</evidence>
<feature type="chain" id="PRO_5001642769" description="Secreted protein" evidence="1">
    <location>
        <begin position="23"/>
        <end position="97"/>
    </location>
</feature>
<accession>A0A067KDN3</accession>
<dbReference type="Proteomes" id="UP000027138">
    <property type="component" value="Unassembled WGS sequence"/>
</dbReference>
<dbReference type="AlphaFoldDB" id="A0A067KDN3"/>
<reference evidence="2 3" key="1">
    <citation type="journal article" date="2014" name="PLoS ONE">
        <title>Global Analysis of Gene Expression Profiles in Physic Nut (Jatropha curcas L.) Seedlings Exposed to Salt Stress.</title>
        <authorList>
            <person name="Zhang L."/>
            <person name="Zhang C."/>
            <person name="Wu P."/>
            <person name="Chen Y."/>
            <person name="Li M."/>
            <person name="Jiang H."/>
            <person name="Wu G."/>
        </authorList>
    </citation>
    <scope>NUCLEOTIDE SEQUENCE [LARGE SCALE GENOMIC DNA]</scope>
    <source>
        <strain evidence="3">cv. GZQX0401</strain>
        <tissue evidence="2">Young leaves</tissue>
    </source>
</reference>
<dbReference type="EMBL" id="KK914687">
    <property type="protein sequence ID" value="KDP30360.1"/>
    <property type="molecule type" value="Genomic_DNA"/>
</dbReference>
<proteinExistence type="predicted"/>
<evidence type="ECO:0000313" key="2">
    <source>
        <dbReference type="EMBL" id="KDP30360.1"/>
    </source>
</evidence>
<gene>
    <name evidence="2" type="ORF">JCGZ_17089</name>
</gene>
<feature type="signal peptide" evidence="1">
    <location>
        <begin position="1"/>
        <end position="22"/>
    </location>
</feature>
<protein>
    <recommendedName>
        <fullName evidence="4">Secreted protein</fullName>
    </recommendedName>
</protein>
<evidence type="ECO:0000256" key="1">
    <source>
        <dbReference type="SAM" id="SignalP"/>
    </source>
</evidence>
<organism evidence="2 3">
    <name type="scientific">Jatropha curcas</name>
    <name type="common">Barbados nut</name>
    <dbReference type="NCBI Taxonomy" id="180498"/>
    <lineage>
        <taxon>Eukaryota</taxon>
        <taxon>Viridiplantae</taxon>
        <taxon>Streptophyta</taxon>
        <taxon>Embryophyta</taxon>
        <taxon>Tracheophyta</taxon>
        <taxon>Spermatophyta</taxon>
        <taxon>Magnoliopsida</taxon>
        <taxon>eudicotyledons</taxon>
        <taxon>Gunneridae</taxon>
        <taxon>Pentapetalae</taxon>
        <taxon>rosids</taxon>
        <taxon>fabids</taxon>
        <taxon>Malpighiales</taxon>
        <taxon>Euphorbiaceae</taxon>
        <taxon>Crotonoideae</taxon>
        <taxon>Jatropheae</taxon>
        <taxon>Jatropha</taxon>
    </lineage>
</organism>
<sequence>MALNTVRLWSRLTLLRLLSSNACDNMGMVCDMANLCTHLSIASKGLCWPRSWHLPWPGVDSAKSLYLYTMERTKDTVMVLNTANPCTRLTCTKVSIL</sequence>
<keyword evidence="1" id="KW-0732">Signal</keyword>
<keyword evidence="3" id="KW-1185">Reference proteome</keyword>
<name>A0A067KDN3_JATCU</name>
<evidence type="ECO:0000313" key="3">
    <source>
        <dbReference type="Proteomes" id="UP000027138"/>
    </source>
</evidence>